<dbReference type="InterPro" id="IPR004810">
    <property type="entry name" value="PurU"/>
</dbReference>
<feature type="active site" evidence="3">
    <location>
        <position position="229"/>
    </location>
</feature>
<organism evidence="6 7">
    <name type="scientific">Reichenbachiella ulvae</name>
    <dbReference type="NCBI Taxonomy" id="2980104"/>
    <lineage>
        <taxon>Bacteria</taxon>
        <taxon>Pseudomonadati</taxon>
        <taxon>Bacteroidota</taxon>
        <taxon>Cytophagia</taxon>
        <taxon>Cytophagales</taxon>
        <taxon>Reichenbachiellaceae</taxon>
        <taxon>Reichenbachiella</taxon>
    </lineage>
</organism>
<evidence type="ECO:0000313" key="7">
    <source>
        <dbReference type="Proteomes" id="UP001300692"/>
    </source>
</evidence>
<proteinExistence type="inferred from homology"/>
<evidence type="ECO:0000256" key="3">
    <source>
        <dbReference type="HAMAP-Rule" id="MF_01927"/>
    </source>
</evidence>
<dbReference type="InterPro" id="IPR041729">
    <property type="entry name" value="Formyl-FH4-Hydrolase_C"/>
</dbReference>
<evidence type="ECO:0000313" key="6">
    <source>
        <dbReference type="EMBL" id="MCV9385578.1"/>
    </source>
</evidence>
<dbReference type="PANTHER" id="PTHR42706:SF1">
    <property type="entry name" value="FORMYLTETRAHYDROFOLATE DEFORMYLASE 2, MITOCHONDRIAL"/>
    <property type="match status" value="1"/>
</dbReference>
<name>A0ABT3CPC4_9BACT</name>
<gene>
    <name evidence="3 6" type="primary">purU</name>
    <name evidence="6" type="ORF">N7U62_02835</name>
</gene>
<sequence>MSDNRITFLIQCADSKGIIAKVTTFFYEEGFNILTCQQFTDNVQDAYFMRVSLDARDLTYSREELASKFDEVALSLKLEWRVYYSEDKQNVAVLASKTSHCVFDLLEKHSEGMLNCHIPLIISNHQDVKYVADQFNIPFYHLPVTADNWTEQQQEIKRLLEFHKVDLVVLARFMRILSSDFINAYQRKIINIHHAFLPAFQGANPYRRAYERGVKMIGATAHYATDDLDEGPIIEQDVERVSHASSPAGLTQIGSDIERKVLSKAVKFHLDHRIIVTGNRTIVFPETEG</sequence>
<evidence type="ECO:0000256" key="1">
    <source>
        <dbReference type="ARBA" id="ARBA00022563"/>
    </source>
</evidence>
<dbReference type="NCBIfam" id="NF004684">
    <property type="entry name" value="PRK06027.1"/>
    <property type="match status" value="1"/>
</dbReference>
<comment type="similarity">
    <text evidence="3">Belongs to the PurU family.</text>
</comment>
<dbReference type="Gene3D" id="3.40.50.170">
    <property type="entry name" value="Formyl transferase, N-terminal domain"/>
    <property type="match status" value="1"/>
</dbReference>
<keyword evidence="7" id="KW-1185">Reference proteome</keyword>
<dbReference type="InterPro" id="IPR002912">
    <property type="entry name" value="ACT_dom"/>
</dbReference>
<dbReference type="InterPro" id="IPR044074">
    <property type="entry name" value="PurU_ACT"/>
</dbReference>
<dbReference type="NCBIfam" id="TIGR00655">
    <property type="entry name" value="PurU"/>
    <property type="match status" value="1"/>
</dbReference>
<accession>A0ABT3CPC4</accession>
<dbReference type="CDD" id="cd04875">
    <property type="entry name" value="ACT_F4HF-DF"/>
    <property type="match status" value="1"/>
</dbReference>
<keyword evidence="3" id="KW-0658">Purine biosynthesis</keyword>
<dbReference type="InterPro" id="IPR045865">
    <property type="entry name" value="ACT-like_dom_sf"/>
</dbReference>
<dbReference type="CDD" id="cd08648">
    <property type="entry name" value="FMT_core_Formyl-FH4-Hydrolase_C"/>
    <property type="match status" value="1"/>
</dbReference>
<dbReference type="Proteomes" id="UP001300692">
    <property type="component" value="Unassembled WGS sequence"/>
</dbReference>
<dbReference type="PANTHER" id="PTHR42706">
    <property type="entry name" value="FORMYLTETRAHYDROFOLATE DEFORMYLASE"/>
    <property type="match status" value="1"/>
</dbReference>
<dbReference type="PIRSF" id="PIRSF036480">
    <property type="entry name" value="FormyFH4_hydr"/>
    <property type="match status" value="1"/>
</dbReference>
<comment type="catalytic activity">
    <reaction evidence="3">
        <text>(6R)-10-formyltetrahydrofolate + H2O = (6S)-5,6,7,8-tetrahydrofolate + formate + H(+)</text>
        <dbReference type="Rhea" id="RHEA:19833"/>
        <dbReference type="ChEBI" id="CHEBI:15377"/>
        <dbReference type="ChEBI" id="CHEBI:15378"/>
        <dbReference type="ChEBI" id="CHEBI:15740"/>
        <dbReference type="ChEBI" id="CHEBI:57453"/>
        <dbReference type="ChEBI" id="CHEBI:195366"/>
        <dbReference type="EC" id="3.5.1.10"/>
    </reaction>
</comment>
<evidence type="ECO:0000259" key="5">
    <source>
        <dbReference type="PROSITE" id="PS51671"/>
    </source>
</evidence>
<feature type="domain" description="ACT" evidence="5">
    <location>
        <begin position="7"/>
        <end position="81"/>
    </location>
</feature>
<protein>
    <recommendedName>
        <fullName evidence="3 4">Formyltetrahydrofolate deformylase</fullName>
        <ecNumber evidence="3 4">3.5.1.10</ecNumber>
    </recommendedName>
    <alternativeName>
        <fullName evidence="3">Formyl-FH(4) hydrolase</fullName>
    </alternativeName>
</protein>
<comment type="function">
    <text evidence="3">Catalyzes the hydrolysis of 10-formyltetrahydrofolate (formyl-FH4) to formate and tetrahydrofolate (FH4).</text>
</comment>
<dbReference type="EC" id="3.5.1.10" evidence="3 4"/>
<dbReference type="InterPro" id="IPR036477">
    <property type="entry name" value="Formyl_transf_N_sf"/>
</dbReference>
<keyword evidence="2 3" id="KW-0378">Hydrolase</keyword>
<dbReference type="PROSITE" id="PS51671">
    <property type="entry name" value="ACT"/>
    <property type="match status" value="1"/>
</dbReference>
<comment type="caution">
    <text evidence="6">The sequence shown here is derived from an EMBL/GenBank/DDBJ whole genome shotgun (WGS) entry which is preliminary data.</text>
</comment>
<dbReference type="Pfam" id="PF00551">
    <property type="entry name" value="Formyl_trans_N"/>
    <property type="match status" value="1"/>
</dbReference>
<dbReference type="HAMAP" id="MF_01927">
    <property type="entry name" value="PurU"/>
    <property type="match status" value="1"/>
</dbReference>
<dbReference type="SUPFAM" id="SSF55021">
    <property type="entry name" value="ACT-like"/>
    <property type="match status" value="1"/>
</dbReference>
<dbReference type="RefSeq" id="WP_264136362.1">
    <property type="nucleotide sequence ID" value="NZ_JAOYOD010000001.1"/>
</dbReference>
<reference evidence="6 7" key="1">
    <citation type="submission" date="2022-10" db="EMBL/GenBank/DDBJ databases">
        <title>Comparative genomics and taxonomic characterization of three novel marine species of genus Reichenbachiella exhibiting antioxidant and polysaccharide degradation activities.</title>
        <authorList>
            <person name="Muhammad N."/>
            <person name="Lee Y.-J."/>
            <person name="Ko J."/>
            <person name="Kim S.-G."/>
        </authorList>
    </citation>
    <scope>NUCLEOTIDE SEQUENCE [LARGE SCALE GENOMIC DNA]</scope>
    <source>
        <strain evidence="6 7">ABR2-5</strain>
    </source>
</reference>
<keyword evidence="1 3" id="KW-0554">One-carbon metabolism</keyword>
<dbReference type="Pfam" id="PF01842">
    <property type="entry name" value="ACT"/>
    <property type="match status" value="1"/>
</dbReference>
<evidence type="ECO:0000256" key="4">
    <source>
        <dbReference type="NCBIfam" id="TIGR00655"/>
    </source>
</evidence>
<dbReference type="Gene3D" id="3.30.70.260">
    <property type="match status" value="1"/>
</dbReference>
<dbReference type="InterPro" id="IPR002376">
    <property type="entry name" value="Formyl_transf_N"/>
</dbReference>
<dbReference type="SUPFAM" id="SSF53328">
    <property type="entry name" value="Formyltransferase"/>
    <property type="match status" value="1"/>
</dbReference>
<evidence type="ECO:0000256" key="2">
    <source>
        <dbReference type="ARBA" id="ARBA00022801"/>
    </source>
</evidence>
<dbReference type="PRINTS" id="PR01575">
    <property type="entry name" value="FFH4HYDRLASE"/>
</dbReference>
<dbReference type="GO" id="GO:0008864">
    <property type="term" value="F:formyltetrahydrofolate deformylase activity"/>
    <property type="evidence" value="ECO:0007669"/>
    <property type="project" value="UniProtKB-EC"/>
</dbReference>
<comment type="pathway">
    <text evidence="3">Purine metabolism; IMP biosynthesis via de novo pathway; formate from 10-formyl-5,6,7,8-tetrahydrofolate: step 1/1.</text>
</comment>
<dbReference type="EMBL" id="JAOYOD010000001">
    <property type="protein sequence ID" value="MCV9385578.1"/>
    <property type="molecule type" value="Genomic_DNA"/>
</dbReference>